<dbReference type="Proteomes" id="UP000237682">
    <property type="component" value="Unassembled WGS sequence"/>
</dbReference>
<evidence type="ECO:0000313" key="4">
    <source>
        <dbReference type="EMBL" id="PRH84495.1"/>
    </source>
</evidence>
<comment type="caution">
    <text evidence="4">The sequence shown here is derived from an EMBL/GenBank/DDBJ whole genome shotgun (WGS) entry which is preliminary data.</text>
</comment>
<protein>
    <recommendedName>
        <fullName evidence="3">YhdP central domain-containing protein</fullName>
    </recommendedName>
</protein>
<feature type="region of interest" description="Disordered" evidence="1">
    <location>
        <begin position="1"/>
        <end position="33"/>
    </location>
</feature>
<keyword evidence="2" id="KW-1133">Transmembrane helix</keyword>
<dbReference type="InterPro" id="IPR025263">
    <property type="entry name" value="YhdP_central"/>
</dbReference>
<dbReference type="AlphaFoldDB" id="A0A2S9Q585"/>
<evidence type="ECO:0000256" key="2">
    <source>
        <dbReference type="SAM" id="Phobius"/>
    </source>
</evidence>
<name>A0A2S9Q585_9HYPH</name>
<keyword evidence="2" id="KW-0812">Transmembrane</keyword>
<dbReference type="EMBL" id="PUEJ01000013">
    <property type="protein sequence ID" value="PRH84495.1"/>
    <property type="molecule type" value="Genomic_DNA"/>
</dbReference>
<feature type="domain" description="YhdP central" evidence="3">
    <location>
        <begin position="447"/>
        <end position="948"/>
    </location>
</feature>
<gene>
    <name evidence="4" type="ORF">C5L14_26990</name>
</gene>
<evidence type="ECO:0000256" key="1">
    <source>
        <dbReference type="SAM" id="MobiDB-lite"/>
    </source>
</evidence>
<organism evidence="4 5">
    <name type="scientific">Labrys okinawensis</name>
    <dbReference type="NCBI Taxonomy" id="346911"/>
    <lineage>
        <taxon>Bacteria</taxon>
        <taxon>Pseudomonadati</taxon>
        <taxon>Pseudomonadota</taxon>
        <taxon>Alphaproteobacteria</taxon>
        <taxon>Hyphomicrobiales</taxon>
        <taxon>Xanthobacteraceae</taxon>
        <taxon>Labrys</taxon>
    </lineage>
</organism>
<accession>A0A2S9Q585</accession>
<evidence type="ECO:0000259" key="3">
    <source>
        <dbReference type="Pfam" id="PF13116"/>
    </source>
</evidence>
<feature type="transmembrane region" description="Helical" evidence="2">
    <location>
        <begin position="69"/>
        <end position="94"/>
    </location>
</feature>
<evidence type="ECO:0000313" key="5">
    <source>
        <dbReference type="Proteomes" id="UP000237682"/>
    </source>
</evidence>
<proteinExistence type="predicted"/>
<feature type="compositionally biased region" description="Low complexity" evidence="1">
    <location>
        <begin position="23"/>
        <end position="33"/>
    </location>
</feature>
<keyword evidence="5" id="KW-1185">Reference proteome</keyword>
<dbReference type="Pfam" id="PF13116">
    <property type="entry name" value="YhdP"/>
    <property type="match status" value="1"/>
</dbReference>
<reference evidence="4 5" key="1">
    <citation type="submission" date="2018-02" db="EMBL/GenBank/DDBJ databases">
        <title>Whole genome sequencing of endophytic bacterium.</title>
        <authorList>
            <person name="Eedara R."/>
            <person name="Podile A.R."/>
        </authorList>
    </citation>
    <scope>NUCLEOTIDE SEQUENCE [LARGE SCALE GENOMIC DNA]</scope>
    <source>
        <strain evidence="4 5">RP1T</strain>
    </source>
</reference>
<sequence length="1156" mass="121222">MKDLSQEAGESLMARDAQNAVHESTAAPDEAAALETAAEQLPYDYAAEELPTDPVEQPPARPRRGSGRVLLRSAVSVAATAAVVVGAAIGIFYWRLGNGPLSLPFITQTVHQAIAAKLPPGYRLSLNDVAIERRPEGLVAMIRGVTVSEHDVVIASAPRIYAGFDLTSLLLGNVNARSIVVEGAAATVNVSIDGRFTLQAGVDSTAPPAGGALSLAAVLNGFDTMIASVGSIDRVELRDAALAVHDQAIGHDVVHRGIDLTVRRTAAAGGLSVALAAAGGSINATTEGGDGEPRSIDIKASNIGVTELVAALAPGVEQPSVKASFDVLARASINPDGSVEMAQVNIASAGGSWNVEPKEPPFVFDGAQVSLNWDKAAGAIQIGQAMVKSGEGILDFKGKVVPPSEATGPVWTYDLQAPDVLLASRREERPPLKLDRIGLSGRYDPATNRLSLDKGEVQGPTVAIDFSGAIGFGGKTPAIDLTAKARTLSAVALNRVWPVFSVPEIKIWLEDHIKAGIVDGATLKLAIPQGALASVNGKTPPLPDEALSGSVPMSKGIVQIVDTLPPISEVEGRVDFSGRRLSVHVDSASVETGDTGTLSLADGTYSISDFALKPPNQSAVFGVKGPAQAVAKLMTMPPLAEAAKGLDIRPDEVNGTADLKVKLDLPLIDHPRPEDIKYAITGGVQEMSIDHVAGSSLQNGTMKLSLEPGLMLLTGKGVFDGLPANFDLRKAEGQEPQMALSVILDEATRKRKGFDFGDALTGPIQADIHPVADPRDPRYDVDIDLAAVRIKDLLPGWQKPAGAPGRISFSWDPADKGGGTLDKLTVESGPVSLRGTVTIGPDNKLRKAMMDMISLSPGDDFQGVFEPLGNGWKVFVRGNRLDARPLLSMLQKRAKGSSASTSINADIRIGQVVGFNDESVADLGLLLDSKGTTIRKLDLSGRLANGQVTASLGNEGRSGNLVTVQSTNAGAVMRFLDLYTRLRGGALGARFSPVIDNMRGRLVMRSFAVENETALGQYRDTLKNAGKLSSYAPGSGDSAQFTRLELAFTRTASRIGILDSVVWGPDVGVSLSGDLDYGTDRVNLTGTFVPAYALNNIFSKIPLIGGLLSGGQYGGLFAINFKVSGRVNAPVLTVNPLSAIAPGFLRKIFEFQKQSN</sequence>
<keyword evidence="2" id="KW-0472">Membrane</keyword>
<dbReference type="OrthoDB" id="7161641at2"/>